<feature type="compositionally biased region" description="Pro residues" evidence="1">
    <location>
        <begin position="1427"/>
        <end position="1438"/>
    </location>
</feature>
<sequence>MLSSALATMLAQPWSSRFRRQKEEPRQGKEEEELRQEVGDWARFLKPHRPFTGEASGRPDSNSITTLTSHPLTASQEQQVQDGDAIPGPDCRDGTPAGDRIALPPTPPETPCVTSTRSLDYQCYRRQPQTGSPGFLSPCFRDPSSLLSSKPTTSSLLLSLRRLSSTKGSPCTSSTLTNTPPTSPGSSTLPATSITLERPRLSGELSRGVSVMEGQLSPSSGRTIHRELTDWLDLLSAQSLMHKNTLHSSAWWKHSQQDDDHVTPSNTMVSTGNTMTGTNLNLLGFSNTATNYNLVSPNNNVMGPSNTTASTSHNILSPESTATSTNTTTFSTNHNFNSHGTYNRTLGILNTYNSLTTNTLNSPNTTLSPNTLNPNKNLTNPDTINSTNTPNKFNTLKSPNTPCTPISPNTHVSTNTSITPNTLRSPNTPFSPKTPIRTNISVSPNTPITYNTLRRPNIPLSPKTPISTNTSVSPNIPMNYNTLKSPNTPSTLFSTNNSSTYTPVSPNTPVTYNTLRSPNTPSTLFSTNNASSTYTPVSPNTPITPNILKSPNTPFSPKTPISTNTSVSPNTPITYNTLKSPRTPNTPFSTNTSSTYTPLSPNTPVTYNTLRSPNTPFNPKTPVSNITSVSPNTPITYNTLRRPNTPISTNTSISPNTLNRLDSPNILSSYKKHSDGRVGTVDSLGVYTINSPNTPISPKHIISPPYTCSTLNSTEVPRCFPSRTQIMKDSAKTNHTITSPKMQGIISSNAQLEGVATCSTDEGKRGPEALHWSISQTHRPSLGSTPNTMEEPIFSSLRTAGPCRRQSFEFTPSPCLSSPDPVQNLTPRRCHLSQGHKPTSRFTFDNAKDRISVISQAESALQNSPHLSSVPDRWVTPTPGLSSTHPLYSRDPQLPPSILSSHRGPRSLWAVPMDTTGDITSPHPCEQLSDMRRTSLPKQVSASAQLGAQPQRNTPACRKKSQDMFSFMPEVSLQPSVSGVGVDTGMGTDSMLCLSSLQLPQCKPLMSPHQSPASTDHFNQSLISGIGSHTNQDSERIGASLKKYAHSLPPPTACVPAARCATAFWTKPKMIVHKECDSAVDECNPAVSMMHQSVNRSPLMLRSGNSNLSPSIPGIAAQHVAPMSDGRGKAVGVRIKGSPKVDQVPSSITMTKHFDDEFLTARKNSSNMQDLILNMSSQVSEGDMGGEPGRWPGTEVLRPLNLENNTGSSKPGCQHEAQVTHLPTVSTQPGPVQDGSWHSLKDGNRNHSYQRYATFPGRPRSNETSWYPFDFNPEDVENENVFYNTATDTTYPRSQRKKSASFCEPEDARRAMITHGNSPGGPKAIQQESLYSPSPSSSRGFGLHHGRSFSVSSVNASRPSGCGRISTGPKIGSDHDPSTEDVDRVTLWGLVDLGGSIQQVTTRSFSFSLGQDTALERSCGPCLSEMPPSPIPTPPGSPRPTRRISSSSTTSRTSQGTASPRGRLPSRGYRSSLSAFEESGSDTTTDDEYYLSQDLGERETEL</sequence>
<feature type="region of interest" description="Disordered" evidence="1">
    <location>
        <begin position="165"/>
        <end position="221"/>
    </location>
</feature>
<feature type="region of interest" description="Disordered" evidence="1">
    <location>
        <begin position="1418"/>
        <end position="1502"/>
    </location>
</feature>
<feature type="compositionally biased region" description="Low complexity" evidence="1">
    <location>
        <begin position="580"/>
        <end position="598"/>
    </location>
</feature>
<name>A0A9Q1JAV9_SYNKA</name>
<feature type="compositionally biased region" description="Polar residues" evidence="1">
    <location>
        <begin position="382"/>
        <end position="454"/>
    </location>
</feature>
<feature type="region of interest" description="Disordered" evidence="1">
    <location>
        <begin position="1352"/>
        <end position="1380"/>
    </location>
</feature>
<feature type="region of interest" description="Disordered" evidence="1">
    <location>
        <begin position="637"/>
        <end position="656"/>
    </location>
</feature>
<proteinExistence type="predicted"/>
<dbReference type="EMBL" id="JAINUF010000002">
    <property type="protein sequence ID" value="KAJ8375675.1"/>
    <property type="molecule type" value="Genomic_DNA"/>
</dbReference>
<feature type="compositionally biased region" description="Polar residues" evidence="1">
    <location>
        <begin position="464"/>
        <end position="473"/>
    </location>
</feature>
<keyword evidence="3" id="KW-1185">Reference proteome</keyword>
<feature type="compositionally biased region" description="Low complexity" evidence="1">
    <location>
        <begin position="1443"/>
        <end position="1454"/>
    </location>
</feature>
<evidence type="ECO:0000256" key="1">
    <source>
        <dbReference type="SAM" id="MobiDB-lite"/>
    </source>
</evidence>
<comment type="caution">
    <text evidence="2">The sequence shown here is derived from an EMBL/GenBank/DDBJ whole genome shotgun (WGS) entry which is preliminary data.</text>
</comment>
<feature type="region of interest" description="Disordered" evidence="1">
    <location>
        <begin position="575"/>
        <end position="601"/>
    </location>
</feature>
<gene>
    <name evidence="2" type="ORF">SKAU_G00062550</name>
</gene>
<protein>
    <submittedName>
        <fullName evidence="2">Uncharacterized protein</fullName>
    </submittedName>
</protein>
<evidence type="ECO:0000313" key="3">
    <source>
        <dbReference type="Proteomes" id="UP001152622"/>
    </source>
</evidence>
<dbReference type="Proteomes" id="UP001152622">
    <property type="component" value="Chromosome 2"/>
</dbReference>
<dbReference type="OrthoDB" id="8954225at2759"/>
<feature type="compositionally biased region" description="Polar residues" evidence="1">
    <location>
        <begin position="59"/>
        <end position="81"/>
    </location>
</feature>
<reference evidence="2" key="1">
    <citation type="journal article" date="2023" name="Science">
        <title>Genome structures resolve the early diversification of teleost fishes.</title>
        <authorList>
            <person name="Parey E."/>
            <person name="Louis A."/>
            <person name="Montfort J."/>
            <person name="Bouchez O."/>
            <person name="Roques C."/>
            <person name="Iampietro C."/>
            <person name="Lluch J."/>
            <person name="Castinel A."/>
            <person name="Donnadieu C."/>
            <person name="Desvignes T."/>
            <person name="Floi Bucao C."/>
            <person name="Jouanno E."/>
            <person name="Wen M."/>
            <person name="Mejri S."/>
            <person name="Dirks R."/>
            <person name="Jansen H."/>
            <person name="Henkel C."/>
            <person name="Chen W.J."/>
            <person name="Zahm M."/>
            <person name="Cabau C."/>
            <person name="Klopp C."/>
            <person name="Thompson A.W."/>
            <person name="Robinson-Rechavi M."/>
            <person name="Braasch I."/>
            <person name="Lecointre G."/>
            <person name="Bobe J."/>
            <person name="Postlethwait J.H."/>
            <person name="Berthelot C."/>
            <person name="Roest Crollius H."/>
            <person name="Guiguen Y."/>
        </authorList>
    </citation>
    <scope>NUCLEOTIDE SEQUENCE</scope>
    <source>
        <strain evidence="2">WJC10195</strain>
    </source>
</reference>
<organism evidence="2 3">
    <name type="scientific">Synaphobranchus kaupii</name>
    <name type="common">Kaup's arrowtooth eel</name>
    <dbReference type="NCBI Taxonomy" id="118154"/>
    <lineage>
        <taxon>Eukaryota</taxon>
        <taxon>Metazoa</taxon>
        <taxon>Chordata</taxon>
        <taxon>Craniata</taxon>
        <taxon>Vertebrata</taxon>
        <taxon>Euteleostomi</taxon>
        <taxon>Actinopterygii</taxon>
        <taxon>Neopterygii</taxon>
        <taxon>Teleostei</taxon>
        <taxon>Anguilliformes</taxon>
        <taxon>Synaphobranchidae</taxon>
        <taxon>Synaphobranchus</taxon>
    </lineage>
</organism>
<feature type="region of interest" description="Disordered" evidence="1">
    <location>
        <begin position="362"/>
        <end position="473"/>
    </location>
</feature>
<evidence type="ECO:0000313" key="2">
    <source>
        <dbReference type="EMBL" id="KAJ8375675.1"/>
    </source>
</evidence>
<feature type="compositionally biased region" description="Low complexity" evidence="1">
    <location>
        <begin position="362"/>
        <end position="381"/>
    </location>
</feature>
<feature type="compositionally biased region" description="Low complexity" evidence="1">
    <location>
        <begin position="165"/>
        <end position="193"/>
    </location>
</feature>
<feature type="region of interest" description="Disordered" evidence="1">
    <location>
        <begin position="1"/>
        <end position="115"/>
    </location>
</feature>
<accession>A0A9Q1JAV9</accession>